<protein>
    <submittedName>
        <fullName evidence="1">DUF2267 domain-containing protein</fullName>
    </submittedName>
</protein>
<dbReference type="Pfam" id="PF10025">
    <property type="entry name" value="DUF2267"/>
    <property type="match status" value="1"/>
</dbReference>
<dbReference type="Proteomes" id="UP000788262">
    <property type="component" value="Unassembled WGS sequence"/>
</dbReference>
<dbReference type="InterPro" id="IPR018727">
    <property type="entry name" value="DUF2267"/>
</dbReference>
<evidence type="ECO:0000313" key="2">
    <source>
        <dbReference type="Proteomes" id="UP000788262"/>
    </source>
</evidence>
<evidence type="ECO:0000313" key="1">
    <source>
        <dbReference type="EMBL" id="MBN0043523.1"/>
    </source>
</evidence>
<dbReference type="EMBL" id="JAFFZS010000003">
    <property type="protein sequence ID" value="MBN0043523.1"/>
    <property type="molecule type" value="Genomic_DNA"/>
</dbReference>
<dbReference type="RefSeq" id="WP_205381755.1">
    <property type="nucleotide sequence ID" value="NZ_JAFFZS010000003.1"/>
</dbReference>
<name>A0ABS2VKB6_STRAS</name>
<reference evidence="1 2" key="1">
    <citation type="submission" date="2021-02" db="EMBL/GenBank/DDBJ databases">
        <title>Whole genome sequencing of Streptomyces actuosus VRA1.</title>
        <authorList>
            <person name="Sen G."/>
            <person name="Sen A."/>
        </authorList>
    </citation>
    <scope>NUCLEOTIDE SEQUENCE [LARGE SCALE GENOMIC DNA]</scope>
    <source>
        <strain evidence="1 2">VRA1</strain>
    </source>
</reference>
<sequence>MKYADMVRTAGDRIGFIDLTEAEQTLRAVLRTVAERVPAGLADHLAAQLPHELDGALRPADPAAEAGHPRSVGERFDLTTFAGRVAWRAGVSEDTALRRSAAVLEVLDAAVAPESMEKLARALPLDIRALLPTARASGPPGA</sequence>
<keyword evidence="2" id="KW-1185">Reference proteome</keyword>
<organism evidence="1 2">
    <name type="scientific">Streptomyces actuosus</name>
    <dbReference type="NCBI Taxonomy" id="1885"/>
    <lineage>
        <taxon>Bacteria</taxon>
        <taxon>Bacillati</taxon>
        <taxon>Actinomycetota</taxon>
        <taxon>Actinomycetes</taxon>
        <taxon>Kitasatosporales</taxon>
        <taxon>Streptomycetaceae</taxon>
        <taxon>Streptomyces</taxon>
    </lineage>
</organism>
<gene>
    <name evidence="1" type="ORF">JS756_05275</name>
</gene>
<dbReference type="InterPro" id="IPR038282">
    <property type="entry name" value="DUF2267_sf"/>
</dbReference>
<proteinExistence type="predicted"/>
<dbReference type="Gene3D" id="1.10.490.110">
    <property type="entry name" value="Uncharacterized conserved protein DUF2267"/>
    <property type="match status" value="1"/>
</dbReference>
<accession>A0ABS2VKB6</accession>
<comment type="caution">
    <text evidence="1">The sequence shown here is derived from an EMBL/GenBank/DDBJ whole genome shotgun (WGS) entry which is preliminary data.</text>
</comment>